<reference evidence="1 2" key="1">
    <citation type="journal article" date="2014" name="Int. J. Syst. Evol. Microbiol.">
        <title>Bradyrhizobium ottawaense sp. nov., a symbiotic nitrogen fixing bacterium from root nodules of soybeans in Canada.</title>
        <authorList>
            <person name="Yu X."/>
            <person name="Cloutier S."/>
            <person name="Tambong J.T."/>
            <person name="Bromfield E.S."/>
        </authorList>
    </citation>
    <scope>NUCLEOTIDE SEQUENCE [LARGE SCALE GENOMIC DNA]</scope>
    <source>
        <strain evidence="1 2">OO99</strain>
    </source>
</reference>
<organism evidence="1 2">
    <name type="scientific">Bradyrhizobium ottawaense</name>
    <dbReference type="NCBI Taxonomy" id="931866"/>
    <lineage>
        <taxon>Bacteria</taxon>
        <taxon>Pseudomonadati</taxon>
        <taxon>Pseudomonadota</taxon>
        <taxon>Alphaproteobacteria</taxon>
        <taxon>Hyphomicrobiales</taxon>
        <taxon>Nitrobacteraceae</taxon>
        <taxon>Bradyrhizobium</taxon>
    </lineage>
</organism>
<dbReference type="Proteomes" id="UP000215703">
    <property type="component" value="Chromosome"/>
</dbReference>
<dbReference type="EMBL" id="CP029425">
    <property type="protein sequence ID" value="AWL93314.1"/>
    <property type="molecule type" value="Genomic_DNA"/>
</dbReference>
<dbReference type="AlphaFoldDB" id="A0A2U8P797"/>
<accession>A0A5H2YRY5</accession>
<evidence type="ECO:0000313" key="2">
    <source>
        <dbReference type="Proteomes" id="UP000215703"/>
    </source>
</evidence>
<reference evidence="1 2" key="2">
    <citation type="journal article" date="2017" name="Syst. Appl. Microbiol.">
        <title>Soybeans inoculated with root zone soils of Canadian native legumes harbour diverse and novel Bradyrhizobium spp. that possess agricultural potential.</title>
        <authorList>
            <person name="Bromfield E.S.P."/>
            <person name="Cloutier S."/>
            <person name="Tambong J.T."/>
            <person name="Tran Thi T.V."/>
        </authorList>
    </citation>
    <scope>NUCLEOTIDE SEQUENCE [LARGE SCALE GENOMIC DNA]</scope>
    <source>
        <strain evidence="1 2">OO99</strain>
    </source>
</reference>
<evidence type="ECO:0000313" key="1">
    <source>
        <dbReference type="EMBL" id="AWL93314.1"/>
    </source>
</evidence>
<proteinExistence type="predicted"/>
<accession>A0A2U8P797</accession>
<gene>
    <name evidence="1" type="ORF">CIT37_14760</name>
</gene>
<sequence length="61" mass="6253">MVASAGDGTEGGGADRTAVTGGRRFDEATLGAESVAVAADRQHVAVVQEPVEDRGKKTRLQ</sequence>
<name>A0A2U8P797_9BRAD</name>
<protein>
    <submittedName>
        <fullName evidence="1">Uncharacterized protein</fullName>
    </submittedName>
</protein>